<dbReference type="Pfam" id="PF14833">
    <property type="entry name" value="NAD_binding_11"/>
    <property type="match status" value="1"/>
</dbReference>
<proteinExistence type="predicted"/>
<dbReference type="Proteomes" id="UP000019140">
    <property type="component" value="Unassembled WGS sequence"/>
</dbReference>
<protein>
    <recommendedName>
        <fullName evidence="8">3-hydroxyisobutyrate dehydrogenase</fullName>
    </recommendedName>
</protein>
<evidence type="ECO:0000313" key="7">
    <source>
        <dbReference type="Proteomes" id="UP000019140"/>
    </source>
</evidence>
<dbReference type="PANTHER" id="PTHR43060">
    <property type="entry name" value="3-HYDROXYISOBUTYRATE DEHYDROGENASE-LIKE 1, MITOCHONDRIAL-RELATED"/>
    <property type="match status" value="1"/>
</dbReference>
<dbReference type="InterPro" id="IPR006115">
    <property type="entry name" value="6PGDH_NADP-bd"/>
</dbReference>
<feature type="domain" description="6-phosphogluconate dehydrogenase NADP-binding" evidence="4">
    <location>
        <begin position="5"/>
        <end position="152"/>
    </location>
</feature>
<keyword evidence="7" id="KW-1185">Reference proteome</keyword>
<evidence type="ECO:0000259" key="5">
    <source>
        <dbReference type="Pfam" id="PF14833"/>
    </source>
</evidence>
<reference evidence="6 7" key="1">
    <citation type="journal article" date="2014" name="Nature">
        <title>An environmental bacterial taxon with a large and distinct metabolic repertoire.</title>
        <authorList>
            <person name="Wilson M.C."/>
            <person name="Mori T."/>
            <person name="Ruckert C."/>
            <person name="Uria A.R."/>
            <person name="Helf M.J."/>
            <person name="Takada K."/>
            <person name="Gernert C."/>
            <person name="Steffens U.A."/>
            <person name="Heycke N."/>
            <person name="Schmitt S."/>
            <person name="Rinke C."/>
            <person name="Helfrich E.J."/>
            <person name="Brachmann A.O."/>
            <person name="Gurgui C."/>
            <person name="Wakimoto T."/>
            <person name="Kracht M."/>
            <person name="Crusemann M."/>
            <person name="Hentschel U."/>
            <person name="Abe I."/>
            <person name="Matsunaga S."/>
            <person name="Kalinowski J."/>
            <person name="Takeyama H."/>
            <person name="Piel J."/>
        </authorList>
    </citation>
    <scope>NUCLEOTIDE SEQUENCE [LARGE SCALE GENOMIC DNA]</scope>
    <source>
        <strain evidence="7">TSY2</strain>
    </source>
</reference>
<dbReference type="SUPFAM" id="SSF48179">
    <property type="entry name" value="6-phosphogluconate dehydrogenase C-terminal domain-like"/>
    <property type="match status" value="1"/>
</dbReference>
<comment type="caution">
    <text evidence="6">The sequence shown here is derived from an EMBL/GenBank/DDBJ whole genome shotgun (WGS) entry which is preliminary data.</text>
</comment>
<feature type="domain" description="3-hydroxyisobutyrate dehydrogenase-like NAD-binding" evidence="5">
    <location>
        <begin position="155"/>
        <end position="271"/>
    </location>
</feature>
<dbReference type="AlphaFoldDB" id="W4M8E5"/>
<evidence type="ECO:0000256" key="1">
    <source>
        <dbReference type="ARBA" id="ARBA00023002"/>
    </source>
</evidence>
<dbReference type="InterPro" id="IPR015815">
    <property type="entry name" value="HIBADH-related"/>
</dbReference>
<dbReference type="Gene3D" id="3.40.50.720">
    <property type="entry name" value="NAD(P)-binding Rossmann-like Domain"/>
    <property type="match status" value="1"/>
</dbReference>
<evidence type="ECO:0000256" key="2">
    <source>
        <dbReference type="ARBA" id="ARBA00023027"/>
    </source>
</evidence>
<dbReference type="InterPro" id="IPR013328">
    <property type="entry name" value="6PGD_dom2"/>
</dbReference>
<keyword evidence="1" id="KW-0560">Oxidoreductase</keyword>
<accession>W4M8E5</accession>
<gene>
    <name evidence="6" type="ORF">ETSY2_20365</name>
</gene>
<dbReference type="InterPro" id="IPR008927">
    <property type="entry name" value="6-PGluconate_DH-like_C_sf"/>
</dbReference>
<keyword evidence="2" id="KW-0520">NAD</keyword>
<name>W4M8E5_9BACT</name>
<dbReference type="GO" id="GO:0016491">
    <property type="term" value="F:oxidoreductase activity"/>
    <property type="evidence" value="ECO:0007669"/>
    <property type="project" value="UniProtKB-KW"/>
</dbReference>
<evidence type="ECO:0000256" key="3">
    <source>
        <dbReference type="PIRSR" id="PIRSR000103-1"/>
    </source>
</evidence>
<feature type="active site" evidence="3">
    <location>
        <position position="161"/>
    </location>
</feature>
<dbReference type="InterPro" id="IPR029154">
    <property type="entry name" value="HIBADH-like_NADP-bd"/>
</dbReference>
<evidence type="ECO:0000259" key="4">
    <source>
        <dbReference type="Pfam" id="PF03446"/>
    </source>
</evidence>
<dbReference type="GO" id="GO:0051287">
    <property type="term" value="F:NAD binding"/>
    <property type="evidence" value="ECO:0007669"/>
    <property type="project" value="InterPro"/>
</dbReference>
<sequence>MLPAPMAGQLLQAGHELVIHDLRRDAGAALLEAGAVWADSPQAVAGQCEAVATCLPGPPEMEHVTLGPGGLVQALPPGALYIDHTTNDPKLIQRVHAMLQGKGVAMVDAPVSGGMEGAQTRDLLVMAGGEEADVQRAMPLLEALAKRVMHTGAIGSGCICKIMHNCAVFTLDQVMAECWTTGVKAGVAPETLVKVFTEAALGNMSNLKVRLPATYFQGDFDARFSLKLARKDLGLATQLAREHQVPMRMAMLCEQDLMQAMERGWGGRDASIALLLQEERAQTRVRLPDSKS</sequence>
<dbReference type="PANTHER" id="PTHR43060:SF15">
    <property type="entry name" value="3-HYDROXYISOBUTYRATE DEHYDROGENASE-LIKE 1, MITOCHONDRIAL-RELATED"/>
    <property type="match status" value="1"/>
</dbReference>
<feature type="non-terminal residue" evidence="6">
    <location>
        <position position="1"/>
    </location>
</feature>
<organism evidence="6 7">
    <name type="scientific">Candidatus Entotheonella gemina</name>
    <dbReference type="NCBI Taxonomy" id="1429439"/>
    <lineage>
        <taxon>Bacteria</taxon>
        <taxon>Pseudomonadati</taxon>
        <taxon>Nitrospinota/Tectimicrobiota group</taxon>
        <taxon>Candidatus Tectimicrobiota</taxon>
        <taxon>Candidatus Entotheonellia</taxon>
        <taxon>Candidatus Entotheonellales</taxon>
        <taxon>Candidatus Entotheonellaceae</taxon>
        <taxon>Candidatus Entotheonella</taxon>
    </lineage>
</organism>
<dbReference type="Pfam" id="PF03446">
    <property type="entry name" value="NAD_binding_2"/>
    <property type="match status" value="1"/>
</dbReference>
<dbReference type="HOGENOM" id="CLU_951564_0_0_7"/>
<evidence type="ECO:0000313" key="6">
    <source>
        <dbReference type="EMBL" id="ETX05897.1"/>
    </source>
</evidence>
<dbReference type="Gene3D" id="1.10.1040.10">
    <property type="entry name" value="N-(1-d-carboxylethyl)-l-norvaline Dehydrogenase, domain 2"/>
    <property type="match status" value="1"/>
</dbReference>
<dbReference type="PIRSF" id="PIRSF000103">
    <property type="entry name" value="HIBADH"/>
    <property type="match status" value="1"/>
</dbReference>
<dbReference type="GO" id="GO:0050661">
    <property type="term" value="F:NADP binding"/>
    <property type="evidence" value="ECO:0007669"/>
    <property type="project" value="InterPro"/>
</dbReference>
<dbReference type="InterPro" id="IPR036291">
    <property type="entry name" value="NAD(P)-bd_dom_sf"/>
</dbReference>
<dbReference type="SUPFAM" id="SSF51735">
    <property type="entry name" value="NAD(P)-binding Rossmann-fold domains"/>
    <property type="match status" value="1"/>
</dbReference>
<dbReference type="EMBL" id="AZHX01000841">
    <property type="protein sequence ID" value="ETX05897.1"/>
    <property type="molecule type" value="Genomic_DNA"/>
</dbReference>
<evidence type="ECO:0008006" key="8">
    <source>
        <dbReference type="Google" id="ProtNLM"/>
    </source>
</evidence>